<evidence type="ECO:0000313" key="2">
    <source>
        <dbReference type="Proteomes" id="UP000276834"/>
    </source>
</evidence>
<proteinExistence type="predicted"/>
<gene>
    <name evidence="1" type="ORF">DV515_00013757</name>
</gene>
<name>A0A3L8RZZ2_CHLGU</name>
<accession>A0A3L8RZZ2</accession>
<protein>
    <submittedName>
        <fullName evidence="1">Uncharacterized protein</fullName>
    </submittedName>
</protein>
<dbReference type="AlphaFoldDB" id="A0A3L8RZZ2"/>
<organism evidence="1 2">
    <name type="scientific">Chloebia gouldiae</name>
    <name type="common">Gouldian finch</name>
    <name type="synonym">Erythrura gouldiae</name>
    <dbReference type="NCBI Taxonomy" id="44316"/>
    <lineage>
        <taxon>Eukaryota</taxon>
        <taxon>Metazoa</taxon>
        <taxon>Chordata</taxon>
        <taxon>Craniata</taxon>
        <taxon>Vertebrata</taxon>
        <taxon>Euteleostomi</taxon>
        <taxon>Archelosauria</taxon>
        <taxon>Archosauria</taxon>
        <taxon>Dinosauria</taxon>
        <taxon>Saurischia</taxon>
        <taxon>Theropoda</taxon>
        <taxon>Coelurosauria</taxon>
        <taxon>Aves</taxon>
        <taxon>Neognathae</taxon>
        <taxon>Neoaves</taxon>
        <taxon>Telluraves</taxon>
        <taxon>Australaves</taxon>
        <taxon>Passeriformes</taxon>
        <taxon>Passeroidea</taxon>
        <taxon>Passeridae</taxon>
        <taxon>Chloebia</taxon>
    </lineage>
</organism>
<comment type="caution">
    <text evidence="1">The sequence shown here is derived from an EMBL/GenBank/DDBJ whole genome shotgun (WGS) entry which is preliminary data.</text>
</comment>
<dbReference type="EMBL" id="QUSF01000100">
    <property type="protein sequence ID" value="RLV92453.1"/>
    <property type="molecule type" value="Genomic_DNA"/>
</dbReference>
<reference evidence="1 2" key="1">
    <citation type="journal article" date="2018" name="Proc. R. Soc. B">
        <title>A non-coding region near Follistatin controls head colour polymorphism in the Gouldian finch.</title>
        <authorList>
            <person name="Toomey M.B."/>
            <person name="Marques C.I."/>
            <person name="Andrade P."/>
            <person name="Araujo P.M."/>
            <person name="Sabatino S."/>
            <person name="Gazda M.A."/>
            <person name="Afonso S."/>
            <person name="Lopes R.J."/>
            <person name="Corbo J.C."/>
            <person name="Carneiro M."/>
        </authorList>
    </citation>
    <scope>NUCLEOTIDE SEQUENCE [LARGE SCALE GENOMIC DNA]</scope>
    <source>
        <strain evidence="1">Red01</strain>
        <tissue evidence="1">Muscle</tissue>
    </source>
</reference>
<keyword evidence="2" id="KW-1185">Reference proteome</keyword>
<dbReference type="Proteomes" id="UP000276834">
    <property type="component" value="Unassembled WGS sequence"/>
</dbReference>
<evidence type="ECO:0000313" key="1">
    <source>
        <dbReference type="EMBL" id="RLV92453.1"/>
    </source>
</evidence>
<sequence length="65" mass="7588">MCTRWGKQLNLVSSPKMKREKKCIWDLWIMLVLSGNRGEYFPLALFLCVVQSALKCRQCTVCFLC</sequence>